<organism evidence="7 8">
    <name type="scientific">Clostridium tetanomorphum</name>
    <dbReference type="NCBI Taxonomy" id="1553"/>
    <lineage>
        <taxon>Bacteria</taxon>
        <taxon>Bacillati</taxon>
        <taxon>Bacillota</taxon>
        <taxon>Clostridia</taxon>
        <taxon>Eubacteriales</taxon>
        <taxon>Clostridiaceae</taxon>
        <taxon>Clostridium</taxon>
    </lineage>
</organism>
<dbReference type="Proteomes" id="UP000563151">
    <property type="component" value="Unassembled WGS sequence"/>
</dbReference>
<dbReference type="SMART" id="SM00382">
    <property type="entry name" value="AAA"/>
    <property type="match status" value="1"/>
</dbReference>
<dbReference type="Gene3D" id="3.40.50.300">
    <property type="entry name" value="P-loop containing nucleotide triphosphate hydrolases"/>
    <property type="match status" value="1"/>
</dbReference>
<evidence type="ECO:0000256" key="5">
    <source>
        <dbReference type="ARBA" id="ARBA00023163"/>
    </source>
</evidence>
<dbReference type="InterPro" id="IPR003593">
    <property type="entry name" value="AAA+_ATPase"/>
</dbReference>
<dbReference type="Pfam" id="PF00158">
    <property type="entry name" value="Sigma54_activat"/>
    <property type="match status" value="1"/>
</dbReference>
<dbReference type="InterPro" id="IPR025662">
    <property type="entry name" value="Sigma_54_int_dom_ATP-bd_1"/>
</dbReference>
<dbReference type="InterPro" id="IPR027417">
    <property type="entry name" value="P-loop_NTPase"/>
</dbReference>
<evidence type="ECO:0000256" key="2">
    <source>
        <dbReference type="ARBA" id="ARBA00022840"/>
    </source>
</evidence>
<keyword evidence="4" id="KW-0238">DNA-binding</keyword>
<keyword evidence="8" id="KW-1185">Reference proteome</keyword>
<name>A0A923J348_CLOTT</name>
<dbReference type="AlphaFoldDB" id="A0A923J348"/>
<dbReference type="InterPro" id="IPR002197">
    <property type="entry name" value="HTH_Fis"/>
</dbReference>
<reference evidence="7 8" key="1">
    <citation type="submission" date="2020-04" db="EMBL/GenBank/DDBJ databases">
        <title>Genomic insights into acetone-butanol-ethanol (ABE) fermentation by sequencing solventogenic clostridia strains.</title>
        <authorList>
            <person name="Brown S."/>
        </authorList>
    </citation>
    <scope>NUCLEOTIDE SEQUENCE [LARGE SCALE GENOMIC DNA]</scope>
    <source>
        <strain evidence="7 8">DJ011</strain>
    </source>
</reference>
<dbReference type="InterPro" id="IPR025943">
    <property type="entry name" value="Sigma_54_int_dom_ATP-bd_2"/>
</dbReference>
<dbReference type="Pfam" id="PF25601">
    <property type="entry name" value="AAA_lid_14"/>
    <property type="match status" value="1"/>
</dbReference>
<dbReference type="SUPFAM" id="SSF52540">
    <property type="entry name" value="P-loop containing nucleoside triphosphate hydrolases"/>
    <property type="match status" value="1"/>
</dbReference>
<keyword evidence="5" id="KW-0804">Transcription</keyword>
<comment type="caution">
    <text evidence="7">The sequence shown here is derived from an EMBL/GenBank/DDBJ whole genome shotgun (WGS) entry which is preliminary data.</text>
</comment>
<protein>
    <submittedName>
        <fullName evidence="7">Sigma-54-dependent Fis family transcriptional regulator</fullName>
    </submittedName>
</protein>
<keyword evidence="3" id="KW-0805">Transcription regulation</keyword>
<proteinExistence type="predicted"/>
<dbReference type="GO" id="GO:0043565">
    <property type="term" value="F:sequence-specific DNA binding"/>
    <property type="evidence" value="ECO:0007669"/>
    <property type="project" value="InterPro"/>
</dbReference>
<dbReference type="PROSITE" id="PS50045">
    <property type="entry name" value="SIGMA54_INTERACT_4"/>
    <property type="match status" value="1"/>
</dbReference>
<evidence type="ECO:0000313" key="8">
    <source>
        <dbReference type="Proteomes" id="UP000563151"/>
    </source>
</evidence>
<gene>
    <name evidence="7" type="ORF">HGG79_18035</name>
</gene>
<dbReference type="InterPro" id="IPR009057">
    <property type="entry name" value="Homeodomain-like_sf"/>
</dbReference>
<dbReference type="CDD" id="cd00009">
    <property type="entry name" value="AAA"/>
    <property type="match status" value="1"/>
</dbReference>
<dbReference type="EMBL" id="JAAZWO010000032">
    <property type="protein sequence ID" value="MBC2399653.1"/>
    <property type="molecule type" value="Genomic_DNA"/>
</dbReference>
<dbReference type="InterPro" id="IPR058031">
    <property type="entry name" value="AAA_lid_NorR"/>
</dbReference>
<dbReference type="Gene3D" id="1.10.8.60">
    <property type="match status" value="1"/>
</dbReference>
<evidence type="ECO:0000256" key="4">
    <source>
        <dbReference type="ARBA" id="ARBA00023125"/>
    </source>
</evidence>
<evidence type="ECO:0000259" key="6">
    <source>
        <dbReference type="PROSITE" id="PS50045"/>
    </source>
</evidence>
<dbReference type="FunFam" id="3.40.50.300:FF:000006">
    <property type="entry name" value="DNA-binding transcriptional regulator NtrC"/>
    <property type="match status" value="1"/>
</dbReference>
<dbReference type="PROSITE" id="PS00675">
    <property type="entry name" value="SIGMA54_INTERACT_1"/>
    <property type="match status" value="1"/>
</dbReference>
<evidence type="ECO:0000256" key="1">
    <source>
        <dbReference type="ARBA" id="ARBA00022741"/>
    </source>
</evidence>
<keyword evidence="2" id="KW-0067">ATP-binding</keyword>
<sequence>MAHLENSFKLIDIDNNEEILKTKYNFDDIITRNMEMKKIIWQCKKVANSQSVVLIQGESGTGKEIIAQSIHNYSDRYNKPFIAINCGAIPHNLIESELFGYEEGAFTGAKKGGHTGKFQNAHGGTLFLDEIGDMPLSMQVKLLRVLQEGYIVKIGGNKSIPINIRIIAATNKDLKEQVRKNQFREDLYYRLKVIPIYIPPLRQRKEDIKLLLEHFLKEKSLKLNKKEPKIREDLYYKIINYNWPGNVRELENYVENIVNFDGESSFILDDNEKGKKTIYENADNEYICTLEELETKAIICCMNKFNRNISTVSKVLGISRNTLYNKLKKYNIEL</sequence>
<dbReference type="Pfam" id="PF02954">
    <property type="entry name" value="HTH_8"/>
    <property type="match status" value="1"/>
</dbReference>
<dbReference type="GO" id="GO:0006355">
    <property type="term" value="P:regulation of DNA-templated transcription"/>
    <property type="evidence" value="ECO:0007669"/>
    <property type="project" value="InterPro"/>
</dbReference>
<keyword evidence="1" id="KW-0547">Nucleotide-binding</keyword>
<dbReference type="InterPro" id="IPR002078">
    <property type="entry name" value="Sigma_54_int"/>
</dbReference>
<dbReference type="Gene3D" id="1.10.10.60">
    <property type="entry name" value="Homeodomain-like"/>
    <property type="match status" value="1"/>
</dbReference>
<dbReference type="PROSITE" id="PS00688">
    <property type="entry name" value="SIGMA54_INTERACT_3"/>
    <property type="match status" value="1"/>
</dbReference>
<dbReference type="GO" id="GO:0005524">
    <property type="term" value="F:ATP binding"/>
    <property type="evidence" value="ECO:0007669"/>
    <property type="project" value="UniProtKB-KW"/>
</dbReference>
<accession>A0A923J348</accession>
<evidence type="ECO:0000313" key="7">
    <source>
        <dbReference type="EMBL" id="MBC2399653.1"/>
    </source>
</evidence>
<dbReference type="PROSITE" id="PS00676">
    <property type="entry name" value="SIGMA54_INTERACT_2"/>
    <property type="match status" value="1"/>
</dbReference>
<dbReference type="PANTHER" id="PTHR32071">
    <property type="entry name" value="TRANSCRIPTIONAL REGULATORY PROTEIN"/>
    <property type="match status" value="1"/>
</dbReference>
<feature type="domain" description="Sigma-54 factor interaction" evidence="6">
    <location>
        <begin position="29"/>
        <end position="259"/>
    </location>
</feature>
<evidence type="ECO:0000256" key="3">
    <source>
        <dbReference type="ARBA" id="ARBA00023015"/>
    </source>
</evidence>
<dbReference type="SUPFAM" id="SSF46689">
    <property type="entry name" value="Homeodomain-like"/>
    <property type="match status" value="1"/>
</dbReference>
<dbReference type="InterPro" id="IPR025944">
    <property type="entry name" value="Sigma_54_int_dom_CS"/>
</dbReference>
<dbReference type="PANTHER" id="PTHR32071:SF57">
    <property type="entry name" value="C4-DICARBOXYLATE TRANSPORT TRANSCRIPTIONAL REGULATORY PROTEIN DCTD"/>
    <property type="match status" value="1"/>
</dbReference>